<evidence type="ECO:0000313" key="2">
    <source>
        <dbReference type="EMBL" id="TCT02309.1"/>
    </source>
</evidence>
<dbReference type="EMBL" id="SMAJ01000019">
    <property type="protein sequence ID" value="TCT02309.1"/>
    <property type="molecule type" value="Genomic_DNA"/>
</dbReference>
<protein>
    <recommendedName>
        <fullName evidence="4">Nickel insertion protein</fullName>
    </recommendedName>
</protein>
<sequence length="424" mass="45437">MPLHLHLDPVGGVAGDMFIAAVLDAFPQLADGMQAAIRSAGLPQNIACKLIEHKDHALTGRRFVVGEPDSHTHSGHHPTHEQAVAHEHGHISFATVRSNLTGSTLAEPVKRRAIAIFTLLAQAEAKVHGGTADQITFHEVGSWDSIADIVGAAYLIETLDKHDDSQGTSWSTAPLPLGSGRVKSAHGLLPVPAPATTLLMEGMLVRGDELEGERVTPTGAAILRHLNCSAGIGVHPKRLIASGTGFGTRSLPGISNVLRVLVFEKTEQTHEESRIDHVIALNFEVDDQSAEDLAVGLAHLREVEGVMDVLQIPAFGKKGRMVSHIQILVQPADRDKVIEACFTQTTTIGLRVQSLERQILPRKESAVTAGHYTQRVKTALRPAGIATAKAEMDDLASHANSHAEREALRVAAESIALDKEQSNE</sequence>
<dbReference type="RefSeq" id="WP_132585112.1">
    <property type="nucleotide sequence ID" value="NZ_SMAJ01000019.1"/>
</dbReference>
<evidence type="ECO:0008006" key="4">
    <source>
        <dbReference type="Google" id="ProtNLM"/>
    </source>
</evidence>
<reference evidence="2 3" key="1">
    <citation type="submission" date="2019-03" db="EMBL/GenBank/DDBJ databases">
        <title>Genomic Encyclopedia of Type Strains, Phase IV (KMG-IV): sequencing the most valuable type-strain genomes for metagenomic binning, comparative biology and taxonomic classification.</title>
        <authorList>
            <person name="Goeker M."/>
        </authorList>
    </citation>
    <scope>NUCLEOTIDE SEQUENCE [LARGE SCALE GENOMIC DNA]</scope>
    <source>
        <strain evidence="2 3">DSM 24591</strain>
    </source>
</reference>
<dbReference type="AlphaFoldDB" id="A0A4R3LRP0"/>
<dbReference type="OrthoDB" id="9765625at2"/>
<organism evidence="2 3">
    <name type="scientific">Paralcaligenes ureilyticus</name>
    <dbReference type="NCBI Taxonomy" id="627131"/>
    <lineage>
        <taxon>Bacteria</taxon>
        <taxon>Pseudomonadati</taxon>
        <taxon>Pseudomonadota</taxon>
        <taxon>Betaproteobacteria</taxon>
        <taxon>Burkholderiales</taxon>
        <taxon>Alcaligenaceae</taxon>
        <taxon>Paralcaligenes</taxon>
    </lineage>
</organism>
<keyword evidence="3" id="KW-1185">Reference proteome</keyword>
<keyword evidence="1" id="KW-0533">Nickel</keyword>
<proteinExistence type="predicted"/>
<name>A0A4R3LRP0_9BURK</name>
<dbReference type="Gene3D" id="3.30.70.1380">
    <property type="entry name" value="Transcriptional regulatory protein pf0864 domain like"/>
    <property type="match status" value="1"/>
</dbReference>
<comment type="caution">
    <text evidence="2">The sequence shown here is derived from an EMBL/GenBank/DDBJ whole genome shotgun (WGS) entry which is preliminary data.</text>
</comment>
<accession>A0A4R3LRP0</accession>
<gene>
    <name evidence="2" type="ORF">EDC26_11935</name>
</gene>
<dbReference type="Proteomes" id="UP000295525">
    <property type="component" value="Unassembled WGS sequence"/>
</dbReference>
<evidence type="ECO:0000256" key="1">
    <source>
        <dbReference type="ARBA" id="ARBA00022596"/>
    </source>
</evidence>
<dbReference type="Pfam" id="PF01969">
    <property type="entry name" value="Ni_insertion"/>
    <property type="match status" value="1"/>
</dbReference>
<dbReference type="PANTHER" id="PTHR36566">
    <property type="entry name" value="NICKEL INSERTION PROTEIN-RELATED"/>
    <property type="match status" value="1"/>
</dbReference>
<evidence type="ECO:0000313" key="3">
    <source>
        <dbReference type="Proteomes" id="UP000295525"/>
    </source>
</evidence>
<dbReference type="InterPro" id="IPR002822">
    <property type="entry name" value="Ni_insertion"/>
</dbReference>
<dbReference type="PANTHER" id="PTHR36566:SF1">
    <property type="entry name" value="PYRIDINIUM-3,5-BISTHIOCARBOXYLIC ACID MONONUCLEOTIDE NICKEL INSERTION PROTEIN"/>
    <property type="match status" value="1"/>
</dbReference>